<evidence type="ECO:0000313" key="4">
    <source>
        <dbReference type="Proteomes" id="UP000663629"/>
    </source>
</evidence>
<keyword evidence="4" id="KW-1185">Reference proteome</keyword>
<sequence length="526" mass="55048">MSPLARRLAAGTALSLALAGTPHAEPAPVTNSIFSPANIAAGVVRGMVSYARMVADIRYGGLEVDGQRGGLVMRDLQISGVGKHKNCQISLGRLQVSGLTFWGEDESRMRFDASDLSISNNCFGTNAALIGVATGSARIPLDSLSVDLRQSAGSGALSADVQAISPGISRIEASADFEYVSMFSPDFFEKISAKGGPVDEDGSDGDNPFGDLAAPDDSTPQFGLRGTLRAAHLSAENLGIWERLKPLLPPEMSRPETLQALLTAEPGSDLHQTQQGLVRVLQAFMAEPGRITAEIRPAAPIPFDTTLISGPEEVATLLQPRFLNALPTPSVALVADPADRADARALGLALATGQGVPQNSRRAIELLTPLQEDAEVALALAALTKGTDPAAAYRHALRAASLGAAGATMTLDRIEARLDTADLLAAQSPADADLPEDSLLSAPALRDAALAHEQGQGVPRSYALAWRLAALAAATGDGPAQALMARLDARFGADPAWIRARDKAADLALEDWTRHRLAQRLAGGQR</sequence>
<dbReference type="InterPro" id="IPR006597">
    <property type="entry name" value="Sel1-like"/>
</dbReference>
<keyword evidence="2" id="KW-0732">Signal</keyword>
<evidence type="ECO:0000313" key="3">
    <source>
        <dbReference type="EMBL" id="QRZ14215.1"/>
    </source>
</evidence>
<geneLocation type="plasmid" evidence="3 4">
    <name>p1</name>
</geneLocation>
<dbReference type="InterPro" id="IPR011990">
    <property type="entry name" value="TPR-like_helical_dom_sf"/>
</dbReference>
<name>A0ABX7JIX6_9RHOB</name>
<dbReference type="Pfam" id="PF08238">
    <property type="entry name" value="Sel1"/>
    <property type="match status" value="3"/>
</dbReference>
<evidence type="ECO:0008006" key="5">
    <source>
        <dbReference type="Google" id="ProtNLM"/>
    </source>
</evidence>
<dbReference type="RefSeq" id="WP_205295192.1">
    <property type="nucleotide sequence ID" value="NZ_CP070369.1"/>
</dbReference>
<reference evidence="3 4" key="1">
    <citation type="submission" date="2021-02" db="EMBL/GenBank/DDBJ databases">
        <title>Paracoccus methylovroum sp.nov., a new methanol and methylamine utilizing methylotrophic denitrifer.</title>
        <authorList>
            <person name="Timsy T."/>
            <person name="Behrendt U."/>
            <person name="Ulrich A."/>
            <person name="Spanner T."/>
            <person name="Foesel B.U."/>
            <person name="Horn M.A."/>
            <person name="Kolb S."/>
        </authorList>
    </citation>
    <scope>NUCLEOTIDE SEQUENCE [LARGE SCALE GENOMIC DNA]</scope>
    <source>
        <strain evidence="3 4">H4-D09</strain>
        <plasmid evidence="3 4">p1</plasmid>
    </source>
</reference>
<evidence type="ECO:0000256" key="1">
    <source>
        <dbReference type="SAM" id="MobiDB-lite"/>
    </source>
</evidence>
<gene>
    <name evidence="3" type="ORF">JWJ88_11985</name>
</gene>
<proteinExistence type="predicted"/>
<dbReference type="SUPFAM" id="SSF81901">
    <property type="entry name" value="HCP-like"/>
    <property type="match status" value="1"/>
</dbReference>
<evidence type="ECO:0000256" key="2">
    <source>
        <dbReference type="SAM" id="SignalP"/>
    </source>
</evidence>
<dbReference type="EMBL" id="CP070369">
    <property type="protein sequence ID" value="QRZ14215.1"/>
    <property type="molecule type" value="Genomic_DNA"/>
</dbReference>
<feature type="chain" id="PRO_5045776785" description="Sel1 repeat family protein" evidence="2">
    <location>
        <begin position="25"/>
        <end position="526"/>
    </location>
</feature>
<feature type="signal peptide" evidence="2">
    <location>
        <begin position="1"/>
        <end position="24"/>
    </location>
</feature>
<dbReference type="Proteomes" id="UP000663629">
    <property type="component" value="Plasmid p1"/>
</dbReference>
<protein>
    <recommendedName>
        <fullName evidence="5">Sel1 repeat family protein</fullName>
    </recommendedName>
</protein>
<feature type="region of interest" description="Disordered" evidence="1">
    <location>
        <begin position="193"/>
        <end position="217"/>
    </location>
</feature>
<dbReference type="Gene3D" id="1.25.40.10">
    <property type="entry name" value="Tetratricopeptide repeat domain"/>
    <property type="match status" value="1"/>
</dbReference>
<keyword evidence="3" id="KW-0614">Plasmid</keyword>
<accession>A0ABX7JIX6</accession>
<organism evidence="3 4">
    <name type="scientific">Paracoccus methylovorus</name>
    <dbReference type="NCBI Taxonomy" id="2812658"/>
    <lineage>
        <taxon>Bacteria</taxon>
        <taxon>Pseudomonadati</taxon>
        <taxon>Pseudomonadota</taxon>
        <taxon>Alphaproteobacteria</taxon>
        <taxon>Rhodobacterales</taxon>
        <taxon>Paracoccaceae</taxon>
        <taxon>Paracoccus</taxon>
    </lineage>
</organism>